<keyword evidence="1" id="KW-0472">Membrane</keyword>
<evidence type="ECO:0000256" key="1">
    <source>
        <dbReference type="SAM" id="Phobius"/>
    </source>
</evidence>
<evidence type="ECO:0000313" key="3">
    <source>
        <dbReference type="EMBL" id="CEE01640.1"/>
    </source>
</evidence>
<feature type="domain" description="DUF1468" evidence="2">
    <location>
        <begin position="24"/>
        <end position="159"/>
    </location>
</feature>
<organism evidence="3 4">
    <name type="scientific">Caldibacillus thermoamylovorans</name>
    <dbReference type="NCBI Taxonomy" id="35841"/>
    <lineage>
        <taxon>Bacteria</taxon>
        <taxon>Bacillati</taxon>
        <taxon>Bacillota</taxon>
        <taxon>Bacilli</taxon>
        <taxon>Bacillales</taxon>
        <taxon>Bacillaceae</taxon>
        <taxon>Caldibacillus</taxon>
    </lineage>
</organism>
<protein>
    <submittedName>
        <fullName evidence="3">Putative membrane protein</fullName>
    </submittedName>
</protein>
<accession>A0A090J1A9</accession>
<dbReference type="GeneID" id="92961027"/>
<feature type="transmembrane region" description="Helical" evidence="1">
    <location>
        <begin position="130"/>
        <end position="150"/>
    </location>
</feature>
<dbReference type="Pfam" id="PF07331">
    <property type="entry name" value="TctB"/>
    <property type="match status" value="1"/>
</dbReference>
<dbReference type="RefSeq" id="WP_081912320.1">
    <property type="nucleotide sequence ID" value="NZ_CCRF01000052.1"/>
</dbReference>
<feature type="transmembrane region" description="Helical" evidence="1">
    <location>
        <begin position="56"/>
        <end position="75"/>
    </location>
</feature>
<sequence>MKYILHDCSGKEGYIIFALLIRRIGGVVSIAFGIFATLEASRLYTYGTGILIGDHAFPAIIGIILIVTGLFYLCLPYKEEKVVMPNHKQLKTMIYTIGILCLYCFSMNYLGYFVTTFIAFLLLLKVIGNYRWVWTMAFALIFTAVMYYLFITLLKTPLPITPILSI</sequence>
<reference evidence="3 4" key="1">
    <citation type="submission" date="2014-07" db="EMBL/GenBank/DDBJ databases">
        <authorList>
            <person name="Wibberg Daniel"/>
        </authorList>
    </citation>
    <scope>NUCLEOTIDE SEQUENCE [LARGE SCALE GENOMIC DNA]</scope>
</reference>
<dbReference type="AlphaFoldDB" id="A0A090J1A9"/>
<keyword evidence="4" id="KW-1185">Reference proteome</keyword>
<dbReference type="Proteomes" id="UP000040576">
    <property type="component" value="Unassembled WGS sequence"/>
</dbReference>
<keyword evidence="1" id="KW-1133">Transmembrane helix</keyword>
<feature type="transmembrane region" description="Helical" evidence="1">
    <location>
        <begin position="12"/>
        <end position="36"/>
    </location>
</feature>
<dbReference type="InterPro" id="IPR009936">
    <property type="entry name" value="DUF1468"/>
</dbReference>
<gene>
    <name evidence="3" type="ORF">BT1A1_1814</name>
</gene>
<feature type="transmembrane region" description="Helical" evidence="1">
    <location>
        <begin position="95"/>
        <end position="124"/>
    </location>
</feature>
<keyword evidence="1" id="KW-0812">Transmembrane</keyword>
<evidence type="ECO:0000313" key="4">
    <source>
        <dbReference type="Proteomes" id="UP000040576"/>
    </source>
</evidence>
<proteinExistence type="predicted"/>
<name>A0A090J1A9_9BACI</name>
<dbReference type="EMBL" id="CCRF01000052">
    <property type="protein sequence ID" value="CEE01640.1"/>
    <property type="molecule type" value="Genomic_DNA"/>
</dbReference>
<evidence type="ECO:0000259" key="2">
    <source>
        <dbReference type="Pfam" id="PF07331"/>
    </source>
</evidence>